<protein>
    <recommendedName>
        <fullName evidence="1">PilZ domain-containing protein</fullName>
    </recommendedName>
</protein>
<dbReference type="PATRIC" id="fig|874156.12.peg.655"/>
<feature type="domain" description="PilZ" evidence="1">
    <location>
        <begin position="13"/>
        <end position="100"/>
    </location>
</feature>
<gene>
    <name evidence="2" type="ORF">AAV99_03135</name>
</gene>
<dbReference type="GO" id="GO:0035438">
    <property type="term" value="F:cyclic-di-GMP binding"/>
    <property type="evidence" value="ECO:0007669"/>
    <property type="project" value="InterPro"/>
</dbReference>
<dbReference type="SUPFAM" id="SSF141371">
    <property type="entry name" value="PilZ domain-like"/>
    <property type="match status" value="1"/>
</dbReference>
<name>A0A0H0XT71_9SPHN</name>
<dbReference type="InterPro" id="IPR009875">
    <property type="entry name" value="PilZ_domain"/>
</dbReference>
<comment type="caution">
    <text evidence="2">The sequence shown here is derived from an EMBL/GenBank/DDBJ whole genome shotgun (WGS) entry which is preliminary data.</text>
</comment>
<sequence>MYHDSLKAGDDEQRRDNGRAQVDLQCEIRVGTRCWRKTRLADLTPGGFQVTLLDMPTRGTPVYVRFGGIQMLQAEVCWSKMDTAGCRFITPISSYVFEHILATYK</sequence>
<evidence type="ECO:0000259" key="1">
    <source>
        <dbReference type="Pfam" id="PF07238"/>
    </source>
</evidence>
<dbReference type="Pfam" id="PF07238">
    <property type="entry name" value="PilZ"/>
    <property type="match status" value="1"/>
</dbReference>
<keyword evidence="3" id="KW-1185">Reference proteome</keyword>
<dbReference type="Proteomes" id="UP000053455">
    <property type="component" value="Unassembled WGS sequence"/>
</dbReference>
<proteinExistence type="predicted"/>
<organism evidence="2 3">
    <name type="scientific">Aurantiacibacter marinus</name>
    <dbReference type="NCBI Taxonomy" id="874156"/>
    <lineage>
        <taxon>Bacteria</taxon>
        <taxon>Pseudomonadati</taxon>
        <taxon>Pseudomonadota</taxon>
        <taxon>Alphaproteobacteria</taxon>
        <taxon>Sphingomonadales</taxon>
        <taxon>Erythrobacteraceae</taxon>
        <taxon>Aurantiacibacter</taxon>
    </lineage>
</organism>
<dbReference type="AlphaFoldDB" id="A0A0H0XT71"/>
<reference evidence="2 3" key="1">
    <citation type="submission" date="2015-04" db="EMBL/GenBank/DDBJ databases">
        <title>The draft genome sequence of Erythrobacter marinus HWDM-33.</title>
        <authorList>
            <person name="Zhuang L."/>
            <person name="Liu Y."/>
            <person name="Shao Z."/>
        </authorList>
    </citation>
    <scope>NUCLEOTIDE SEQUENCE [LARGE SCALE GENOMIC DNA]</scope>
    <source>
        <strain evidence="2 3">HWDM-33</strain>
    </source>
</reference>
<evidence type="ECO:0000313" key="2">
    <source>
        <dbReference type="EMBL" id="KLI65196.1"/>
    </source>
</evidence>
<evidence type="ECO:0000313" key="3">
    <source>
        <dbReference type="Proteomes" id="UP000053455"/>
    </source>
</evidence>
<accession>A0A0H0XT71</accession>
<dbReference type="EMBL" id="LBHU01000001">
    <property type="protein sequence ID" value="KLI65196.1"/>
    <property type="molecule type" value="Genomic_DNA"/>
</dbReference>